<evidence type="ECO:0008006" key="3">
    <source>
        <dbReference type="Google" id="ProtNLM"/>
    </source>
</evidence>
<dbReference type="Gene3D" id="3.90.650.10">
    <property type="entry name" value="PurM-like C-terminal domain"/>
    <property type="match status" value="1"/>
</dbReference>
<dbReference type="InterPro" id="IPR036676">
    <property type="entry name" value="PurM-like_C_sf"/>
</dbReference>
<protein>
    <recommendedName>
        <fullName evidence="3">PurM-like C-terminal domain-containing protein</fullName>
    </recommendedName>
</protein>
<dbReference type="PANTHER" id="PTHR30270">
    <property type="entry name" value="THIAMINE-MONOPHOSPHATE KINASE"/>
    <property type="match status" value="1"/>
</dbReference>
<accession>A0ABU5CVS1</accession>
<organism evidence="1 2">
    <name type="scientific">Paracerasibacillus soli</name>
    <dbReference type="NCBI Taxonomy" id="480284"/>
    <lineage>
        <taxon>Bacteria</taxon>
        <taxon>Bacillati</taxon>
        <taxon>Bacillota</taxon>
        <taxon>Bacilli</taxon>
        <taxon>Bacillales</taxon>
        <taxon>Bacillaceae</taxon>
        <taxon>Paracerasibacillus</taxon>
    </lineage>
</organism>
<evidence type="ECO:0000313" key="1">
    <source>
        <dbReference type="EMBL" id="MDY0410481.1"/>
    </source>
</evidence>
<dbReference type="InterPro" id="IPR006283">
    <property type="entry name" value="ThiL-like"/>
</dbReference>
<gene>
    <name evidence="1" type="ORF">RWD45_20510</name>
</gene>
<dbReference type="RefSeq" id="WP_320381367.1">
    <property type="nucleotide sequence ID" value="NZ_JAWDIQ010000003.1"/>
</dbReference>
<reference evidence="1 2" key="1">
    <citation type="submission" date="2023-10" db="EMBL/GenBank/DDBJ databases">
        <title>Virgibacillus soli CC-YMP-6 genome.</title>
        <authorList>
            <person name="Miliotis G."/>
            <person name="Sengupta P."/>
            <person name="Hameed A."/>
            <person name="Chuvochina M."/>
            <person name="Mcdonagh F."/>
            <person name="Simpson A.C."/>
            <person name="Singh N.K."/>
            <person name="Rekha P.D."/>
            <person name="Raman K."/>
            <person name="Hugenholtz P."/>
            <person name="Venkateswaran K."/>
        </authorList>
    </citation>
    <scope>NUCLEOTIDE SEQUENCE [LARGE SCALE GENOMIC DNA]</scope>
    <source>
        <strain evidence="1 2">CC-YMP-6</strain>
    </source>
</reference>
<dbReference type="PANTHER" id="PTHR30270:SF0">
    <property type="entry name" value="THIAMINE-MONOPHOSPHATE KINASE"/>
    <property type="match status" value="1"/>
</dbReference>
<name>A0ABU5CVS1_9BACI</name>
<keyword evidence="2" id="KW-1185">Reference proteome</keyword>
<dbReference type="Proteomes" id="UP001275315">
    <property type="component" value="Unassembled WGS sequence"/>
</dbReference>
<dbReference type="EMBL" id="JAWDIQ010000003">
    <property type="protein sequence ID" value="MDY0410481.1"/>
    <property type="molecule type" value="Genomic_DNA"/>
</dbReference>
<sequence>MGVSIVIDEKHLPIHESIQQFPQSLNTKWKLFGGEDFELLGTVAPDEWHHVKQASNNAKVKVTAIGKVIISETKDTVFMHTNHDKIVELESKGYTHLK</sequence>
<dbReference type="SUPFAM" id="SSF56042">
    <property type="entry name" value="PurM C-terminal domain-like"/>
    <property type="match status" value="1"/>
</dbReference>
<proteinExistence type="predicted"/>
<evidence type="ECO:0000313" key="2">
    <source>
        <dbReference type="Proteomes" id="UP001275315"/>
    </source>
</evidence>
<comment type="caution">
    <text evidence="1">The sequence shown here is derived from an EMBL/GenBank/DDBJ whole genome shotgun (WGS) entry which is preliminary data.</text>
</comment>